<accession>A0A0C9TZY6</accession>
<evidence type="ECO:0000313" key="2">
    <source>
        <dbReference type="EMBL" id="KIJ22262.1"/>
    </source>
</evidence>
<keyword evidence="3" id="KW-1185">Reference proteome</keyword>
<dbReference type="AlphaFoldDB" id="A0A0C9TZY6"/>
<evidence type="ECO:0000256" key="1">
    <source>
        <dbReference type="SAM" id="MobiDB-lite"/>
    </source>
</evidence>
<sequence>MKKPREQHTKMKKPREQIMKTKKPREQLTKMKPKCTYQEAHTVDVKTRMMHELNVILL</sequence>
<dbReference type="EMBL" id="KN838504">
    <property type="protein sequence ID" value="KIJ22262.1"/>
    <property type="molecule type" value="Genomic_DNA"/>
</dbReference>
<dbReference type="HOGENOM" id="CLU_2980589_0_0_1"/>
<reference evidence="2 3" key="1">
    <citation type="submission" date="2014-06" db="EMBL/GenBank/DDBJ databases">
        <title>Evolutionary Origins and Diversification of the Mycorrhizal Mutualists.</title>
        <authorList>
            <consortium name="DOE Joint Genome Institute"/>
            <consortium name="Mycorrhizal Genomics Consortium"/>
            <person name="Kohler A."/>
            <person name="Kuo A."/>
            <person name="Nagy L.G."/>
            <person name="Floudas D."/>
            <person name="Copeland A."/>
            <person name="Barry K.W."/>
            <person name="Cichocki N."/>
            <person name="Veneault-Fourrey C."/>
            <person name="LaButti K."/>
            <person name="Lindquist E.A."/>
            <person name="Lipzen A."/>
            <person name="Lundell T."/>
            <person name="Morin E."/>
            <person name="Murat C."/>
            <person name="Riley R."/>
            <person name="Ohm R."/>
            <person name="Sun H."/>
            <person name="Tunlid A."/>
            <person name="Henrissat B."/>
            <person name="Grigoriev I.V."/>
            <person name="Hibbett D.S."/>
            <person name="Martin F."/>
        </authorList>
    </citation>
    <scope>NUCLEOTIDE SEQUENCE [LARGE SCALE GENOMIC DNA]</scope>
    <source>
        <strain evidence="2 3">SS14</strain>
    </source>
</reference>
<proteinExistence type="predicted"/>
<organism evidence="2 3">
    <name type="scientific">Sphaerobolus stellatus (strain SS14)</name>
    <dbReference type="NCBI Taxonomy" id="990650"/>
    <lineage>
        <taxon>Eukaryota</taxon>
        <taxon>Fungi</taxon>
        <taxon>Dikarya</taxon>
        <taxon>Basidiomycota</taxon>
        <taxon>Agaricomycotina</taxon>
        <taxon>Agaricomycetes</taxon>
        <taxon>Phallomycetidae</taxon>
        <taxon>Geastrales</taxon>
        <taxon>Sphaerobolaceae</taxon>
        <taxon>Sphaerobolus</taxon>
    </lineage>
</organism>
<feature type="compositionally biased region" description="Basic and acidic residues" evidence="1">
    <location>
        <begin position="1"/>
        <end position="29"/>
    </location>
</feature>
<name>A0A0C9TZY6_SPHS4</name>
<gene>
    <name evidence="2" type="ORF">M422DRAFT_277393</name>
</gene>
<protein>
    <submittedName>
        <fullName evidence="2">Uncharacterized protein</fullName>
    </submittedName>
</protein>
<feature type="region of interest" description="Disordered" evidence="1">
    <location>
        <begin position="1"/>
        <end position="31"/>
    </location>
</feature>
<dbReference type="Proteomes" id="UP000054279">
    <property type="component" value="Unassembled WGS sequence"/>
</dbReference>
<evidence type="ECO:0000313" key="3">
    <source>
        <dbReference type="Proteomes" id="UP000054279"/>
    </source>
</evidence>